<dbReference type="SMART" id="SM00478">
    <property type="entry name" value="ENDO3c"/>
    <property type="match status" value="1"/>
</dbReference>
<dbReference type="GO" id="GO:0006298">
    <property type="term" value="P:mismatch repair"/>
    <property type="evidence" value="ECO:0007669"/>
    <property type="project" value="TreeGrafter"/>
</dbReference>
<dbReference type="RefSeq" id="WP_256619506.1">
    <property type="nucleotide sequence ID" value="NZ_JANIBC010000006.1"/>
</dbReference>
<dbReference type="EC" id="3.2.2.31" evidence="5"/>
<evidence type="ECO:0000256" key="11">
    <source>
        <dbReference type="ARBA" id="ARBA00023004"/>
    </source>
</evidence>
<dbReference type="SUPFAM" id="SSF48150">
    <property type="entry name" value="DNA-glycosylase"/>
    <property type="match status" value="1"/>
</dbReference>
<dbReference type="InterPro" id="IPR011257">
    <property type="entry name" value="DNA_glycosylase"/>
</dbReference>
<evidence type="ECO:0000256" key="1">
    <source>
        <dbReference type="ARBA" id="ARBA00000843"/>
    </source>
</evidence>
<comment type="caution">
    <text evidence="16">The sequence shown here is derived from an EMBL/GenBank/DDBJ whole genome shotgun (WGS) entry which is preliminary data.</text>
</comment>
<dbReference type="InterPro" id="IPR044298">
    <property type="entry name" value="MIG/MutY"/>
</dbReference>
<dbReference type="InterPro" id="IPR003265">
    <property type="entry name" value="HhH-GPD_domain"/>
</dbReference>
<gene>
    <name evidence="16" type="ORF">NOG11_09425</name>
</gene>
<evidence type="ECO:0000256" key="4">
    <source>
        <dbReference type="ARBA" id="ARBA00008343"/>
    </source>
</evidence>
<dbReference type="Gene3D" id="1.10.340.30">
    <property type="entry name" value="Hypothetical protein, domain 2"/>
    <property type="match status" value="1"/>
</dbReference>
<keyword evidence="11" id="KW-0408">Iron</keyword>
<keyword evidence="10" id="KW-0378">Hydrolase</keyword>
<name>A0A9X2LBQ5_9PROT</name>
<dbReference type="InterPro" id="IPR015797">
    <property type="entry name" value="NUDIX_hydrolase-like_dom_sf"/>
</dbReference>
<sequence length="345" mass="37187">MAKASELGKDEERFAETLLSWYDRSARRLPWRVPPGEGVRQDPYLVLISETMLQQTTVATVKGRFGAFIETFPSVEALASAKEEEVLAAWAGLGYYRRARSLHACAKAVAEVHGGVFPADEGSLRKLPGIGAYTAAAITSIAFGQRAVVVDTNVERIVARVRRITEPLPKARKLIAGEAEKLMPEDRYGDYAQALMDHGATICRPKAPDCLLCPVRPFCASAGTEDAVRLPIKPPKKTRKQVEGVMGVVTLPSGEIVAEDRPGKGLFAGMLGLPGGGWDGREVPSWLEGFEEAGAVRHVLTHRELNITVITGKVSELPAGYRAVSVEGARNSMPTLFVKALGSGI</sequence>
<dbReference type="Gene3D" id="3.90.79.10">
    <property type="entry name" value="Nucleoside Triphosphate Pyrophosphohydrolase"/>
    <property type="match status" value="1"/>
</dbReference>
<evidence type="ECO:0000256" key="9">
    <source>
        <dbReference type="ARBA" id="ARBA00022763"/>
    </source>
</evidence>
<dbReference type="EMBL" id="JANIBC010000006">
    <property type="protein sequence ID" value="MCQ8185617.1"/>
    <property type="molecule type" value="Genomic_DNA"/>
</dbReference>
<evidence type="ECO:0000256" key="2">
    <source>
        <dbReference type="ARBA" id="ARBA00001966"/>
    </source>
</evidence>
<evidence type="ECO:0000313" key="17">
    <source>
        <dbReference type="Proteomes" id="UP001142610"/>
    </source>
</evidence>
<evidence type="ECO:0000256" key="7">
    <source>
        <dbReference type="ARBA" id="ARBA00022485"/>
    </source>
</evidence>
<dbReference type="InterPro" id="IPR000445">
    <property type="entry name" value="HhH_motif"/>
</dbReference>
<dbReference type="GO" id="GO:0034039">
    <property type="term" value="F:8-oxo-7,8-dihydroguanine DNA N-glycosylase activity"/>
    <property type="evidence" value="ECO:0007669"/>
    <property type="project" value="TreeGrafter"/>
</dbReference>
<dbReference type="InterPro" id="IPR023170">
    <property type="entry name" value="HhH_base_excis_C"/>
</dbReference>
<comment type="catalytic activity">
    <reaction evidence="1">
        <text>Hydrolyzes free adenine bases from 7,8-dihydro-8-oxoguanine:adenine mismatched double-stranded DNA, leaving an apurinic site.</text>
        <dbReference type="EC" id="3.2.2.31"/>
    </reaction>
</comment>
<keyword evidence="17" id="KW-1185">Reference proteome</keyword>
<keyword evidence="9" id="KW-0227">DNA damage</keyword>
<evidence type="ECO:0000256" key="10">
    <source>
        <dbReference type="ARBA" id="ARBA00022801"/>
    </source>
</evidence>
<dbReference type="InterPro" id="IPR004036">
    <property type="entry name" value="Endonuclease-III-like_CS2"/>
</dbReference>
<accession>A0A9X2LBQ5</accession>
<dbReference type="GO" id="GO:0046872">
    <property type="term" value="F:metal ion binding"/>
    <property type="evidence" value="ECO:0007669"/>
    <property type="project" value="UniProtKB-KW"/>
</dbReference>
<dbReference type="InterPro" id="IPR029119">
    <property type="entry name" value="MutY_C"/>
</dbReference>
<dbReference type="Pfam" id="PF00730">
    <property type="entry name" value="HhH-GPD"/>
    <property type="match status" value="1"/>
</dbReference>
<dbReference type="GO" id="GO:0000701">
    <property type="term" value="F:purine-specific mismatch base pair DNA N-glycosylase activity"/>
    <property type="evidence" value="ECO:0007669"/>
    <property type="project" value="UniProtKB-EC"/>
</dbReference>
<dbReference type="Pfam" id="PF14815">
    <property type="entry name" value="NUDIX_4"/>
    <property type="match status" value="1"/>
</dbReference>
<keyword evidence="7" id="KW-0004">4Fe-4S</keyword>
<organism evidence="16 17">
    <name type="scientific">Parvularcula maris</name>
    <dbReference type="NCBI Taxonomy" id="2965077"/>
    <lineage>
        <taxon>Bacteria</taxon>
        <taxon>Pseudomonadati</taxon>
        <taxon>Pseudomonadota</taxon>
        <taxon>Alphaproteobacteria</taxon>
        <taxon>Parvularculales</taxon>
        <taxon>Parvularculaceae</taxon>
        <taxon>Parvularcula</taxon>
    </lineage>
</organism>
<dbReference type="Gene3D" id="1.10.1670.10">
    <property type="entry name" value="Helix-hairpin-Helix base-excision DNA repair enzymes (C-terminal)"/>
    <property type="match status" value="1"/>
</dbReference>
<dbReference type="PANTHER" id="PTHR42944">
    <property type="entry name" value="ADENINE DNA GLYCOSYLASE"/>
    <property type="match status" value="1"/>
</dbReference>
<dbReference type="Proteomes" id="UP001142610">
    <property type="component" value="Unassembled WGS sequence"/>
</dbReference>
<keyword evidence="13" id="KW-0234">DNA repair</keyword>
<evidence type="ECO:0000256" key="14">
    <source>
        <dbReference type="ARBA" id="ARBA00023295"/>
    </source>
</evidence>
<feature type="domain" description="HhH-GPD" evidence="15">
    <location>
        <begin position="52"/>
        <end position="201"/>
    </location>
</feature>
<evidence type="ECO:0000256" key="6">
    <source>
        <dbReference type="ARBA" id="ARBA00022023"/>
    </source>
</evidence>
<reference evidence="16" key="1">
    <citation type="submission" date="2022-07" db="EMBL/GenBank/DDBJ databases">
        <title>Parvularcula maris sp. nov., an algicidal bacterium isolated from seawater.</title>
        <authorList>
            <person name="Li F."/>
        </authorList>
    </citation>
    <scope>NUCLEOTIDE SEQUENCE</scope>
    <source>
        <strain evidence="16">BGMRC 0090</strain>
    </source>
</reference>
<evidence type="ECO:0000256" key="12">
    <source>
        <dbReference type="ARBA" id="ARBA00023014"/>
    </source>
</evidence>
<dbReference type="CDD" id="cd00056">
    <property type="entry name" value="ENDO3c"/>
    <property type="match status" value="1"/>
</dbReference>
<dbReference type="GO" id="GO:0051539">
    <property type="term" value="F:4 iron, 4 sulfur cluster binding"/>
    <property type="evidence" value="ECO:0007669"/>
    <property type="project" value="UniProtKB-KW"/>
</dbReference>
<dbReference type="Pfam" id="PF00633">
    <property type="entry name" value="HHH"/>
    <property type="match status" value="1"/>
</dbReference>
<evidence type="ECO:0000259" key="15">
    <source>
        <dbReference type="SMART" id="SM00478"/>
    </source>
</evidence>
<dbReference type="GO" id="GO:0032357">
    <property type="term" value="F:oxidized purine DNA binding"/>
    <property type="evidence" value="ECO:0007669"/>
    <property type="project" value="TreeGrafter"/>
</dbReference>
<evidence type="ECO:0000256" key="13">
    <source>
        <dbReference type="ARBA" id="ARBA00023204"/>
    </source>
</evidence>
<dbReference type="GO" id="GO:0035485">
    <property type="term" value="F:adenine/guanine mispair binding"/>
    <property type="evidence" value="ECO:0007669"/>
    <property type="project" value="TreeGrafter"/>
</dbReference>
<dbReference type="GO" id="GO:0006284">
    <property type="term" value="P:base-excision repair"/>
    <property type="evidence" value="ECO:0007669"/>
    <property type="project" value="InterPro"/>
</dbReference>
<dbReference type="AlphaFoldDB" id="A0A9X2LBQ5"/>
<keyword evidence="14" id="KW-0326">Glycosidase</keyword>
<comment type="function">
    <text evidence="3">Adenine glycosylase active on G-A mispairs. MutY also corrects error-prone DNA synthesis past GO lesions which are due to the oxidatively damaged form of guanine: 7,8-dihydro-8-oxoguanine (8-oxo-dGTP).</text>
</comment>
<comment type="similarity">
    <text evidence="4">Belongs to the Nth/MutY family.</text>
</comment>
<keyword evidence="12" id="KW-0411">Iron-sulfur</keyword>
<dbReference type="PANTHER" id="PTHR42944:SF1">
    <property type="entry name" value="ADENINE DNA GLYCOSYLASE"/>
    <property type="match status" value="1"/>
</dbReference>
<dbReference type="PROSITE" id="PS01155">
    <property type="entry name" value="ENDONUCLEASE_III_2"/>
    <property type="match status" value="1"/>
</dbReference>
<evidence type="ECO:0000256" key="3">
    <source>
        <dbReference type="ARBA" id="ARBA00002933"/>
    </source>
</evidence>
<dbReference type="SUPFAM" id="SSF55811">
    <property type="entry name" value="Nudix"/>
    <property type="match status" value="1"/>
</dbReference>
<evidence type="ECO:0000313" key="16">
    <source>
        <dbReference type="EMBL" id="MCQ8185617.1"/>
    </source>
</evidence>
<protein>
    <recommendedName>
        <fullName evidence="6">Adenine DNA glycosylase</fullName>
        <ecNumber evidence="5">3.2.2.31</ecNumber>
    </recommendedName>
</protein>
<evidence type="ECO:0000256" key="5">
    <source>
        <dbReference type="ARBA" id="ARBA00012045"/>
    </source>
</evidence>
<keyword evidence="8" id="KW-0479">Metal-binding</keyword>
<evidence type="ECO:0000256" key="8">
    <source>
        <dbReference type="ARBA" id="ARBA00022723"/>
    </source>
</evidence>
<comment type="cofactor">
    <cofactor evidence="2">
        <name>[4Fe-4S] cluster</name>
        <dbReference type="ChEBI" id="CHEBI:49883"/>
    </cofactor>
</comment>
<proteinExistence type="inferred from homology"/>